<keyword evidence="4" id="KW-1185">Reference proteome</keyword>
<dbReference type="Ensembl" id="ENSSORT00005008983.1">
    <property type="protein sequence ID" value="ENSSORP00005008683.1"/>
    <property type="gene ID" value="ENSSORG00005004791.1"/>
</dbReference>
<keyword evidence="1" id="KW-0732">Signal</keyword>
<feature type="chain" id="PRO_5025614517" description="Ig-like domain-containing protein" evidence="1">
    <location>
        <begin position="22"/>
        <end position="119"/>
    </location>
</feature>
<dbReference type="InterPro" id="IPR013106">
    <property type="entry name" value="Ig_V-set"/>
</dbReference>
<dbReference type="InterPro" id="IPR050150">
    <property type="entry name" value="IgV_Light_Chain"/>
</dbReference>
<reference evidence="3" key="3">
    <citation type="submission" date="2025-09" db="UniProtKB">
        <authorList>
            <consortium name="Ensembl"/>
        </authorList>
    </citation>
    <scope>IDENTIFICATION</scope>
</reference>
<dbReference type="FunFam" id="2.60.40.10:FF:001230">
    <property type="entry name" value="Immunoglobulin kappa variable 8-16"/>
    <property type="match status" value="1"/>
</dbReference>
<dbReference type="SMART" id="SM00409">
    <property type="entry name" value="IG"/>
    <property type="match status" value="1"/>
</dbReference>
<sequence length="119" mass="12931">MMMSLMFLLATLGLLVQGSSGDIVLIQTPKAQSVVPGNTVSIRCKSSSGIGACLHWYLQKEAESPKLLIYDSTNRQSGISSRFSGNGYGTGFTLTITDVQAEDAGVYYCQQRYSFPFTQ</sequence>
<feature type="signal peptide" evidence="1">
    <location>
        <begin position="1"/>
        <end position="21"/>
    </location>
</feature>
<name>A0A672YVR3_9TELE</name>
<dbReference type="AlphaFoldDB" id="A0A672YVR3"/>
<dbReference type="PANTHER" id="PTHR23267">
    <property type="entry name" value="IMMUNOGLOBULIN LIGHT CHAIN"/>
    <property type="match status" value="1"/>
</dbReference>
<dbReference type="SUPFAM" id="SSF48726">
    <property type="entry name" value="Immunoglobulin"/>
    <property type="match status" value="1"/>
</dbReference>
<proteinExistence type="predicted"/>
<dbReference type="InterPro" id="IPR013783">
    <property type="entry name" value="Ig-like_fold"/>
</dbReference>
<organism evidence="3 4">
    <name type="scientific">Sphaeramia orbicularis</name>
    <name type="common">orbiculate cardinalfish</name>
    <dbReference type="NCBI Taxonomy" id="375764"/>
    <lineage>
        <taxon>Eukaryota</taxon>
        <taxon>Metazoa</taxon>
        <taxon>Chordata</taxon>
        <taxon>Craniata</taxon>
        <taxon>Vertebrata</taxon>
        <taxon>Euteleostomi</taxon>
        <taxon>Actinopterygii</taxon>
        <taxon>Neopterygii</taxon>
        <taxon>Teleostei</taxon>
        <taxon>Neoteleostei</taxon>
        <taxon>Acanthomorphata</taxon>
        <taxon>Gobiaria</taxon>
        <taxon>Kurtiformes</taxon>
        <taxon>Apogonoidei</taxon>
        <taxon>Apogonidae</taxon>
        <taxon>Apogoninae</taxon>
        <taxon>Sphaeramia</taxon>
    </lineage>
</organism>
<dbReference type="InterPro" id="IPR007110">
    <property type="entry name" value="Ig-like_dom"/>
</dbReference>
<dbReference type="Pfam" id="PF07686">
    <property type="entry name" value="V-set"/>
    <property type="match status" value="1"/>
</dbReference>
<evidence type="ECO:0000313" key="4">
    <source>
        <dbReference type="Proteomes" id="UP000472271"/>
    </source>
</evidence>
<accession>A0A672YVR3</accession>
<protein>
    <recommendedName>
        <fullName evidence="2">Ig-like domain-containing protein</fullName>
    </recommendedName>
</protein>
<dbReference type="InterPro" id="IPR003599">
    <property type="entry name" value="Ig_sub"/>
</dbReference>
<dbReference type="InParanoid" id="A0A672YVR3"/>
<dbReference type="SMART" id="SM00406">
    <property type="entry name" value="IGv"/>
    <property type="match status" value="1"/>
</dbReference>
<dbReference type="Gene3D" id="2.60.40.10">
    <property type="entry name" value="Immunoglobulins"/>
    <property type="match status" value="1"/>
</dbReference>
<dbReference type="InterPro" id="IPR036179">
    <property type="entry name" value="Ig-like_dom_sf"/>
</dbReference>
<reference evidence="3" key="2">
    <citation type="submission" date="2025-08" db="UniProtKB">
        <authorList>
            <consortium name="Ensembl"/>
        </authorList>
    </citation>
    <scope>IDENTIFICATION</scope>
</reference>
<dbReference type="PROSITE" id="PS50835">
    <property type="entry name" value="IG_LIKE"/>
    <property type="match status" value="1"/>
</dbReference>
<evidence type="ECO:0000256" key="1">
    <source>
        <dbReference type="SAM" id="SignalP"/>
    </source>
</evidence>
<reference evidence="3" key="1">
    <citation type="submission" date="2019-06" db="EMBL/GenBank/DDBJ databases">
        <authorList>
            <consortium name="Wellcome Sanger Institute Data Sharing"/>
        </authorList>
    </citation>
    <scope>NUCLEOTIDE SEQUENCE [LARGE SCALE GENOMIC DNA]</scope>
</reference>
<feature type="domain" description="Ig-like" evidence="2">
    <location>
        <begin position="21"/>
        <end position="119"/>
    </location>
</feature>
<evidence type="ECO:0000259" key="2">
    <source>
        <dbReference type="PROSITE" id="PS50835"/>
    </source>
</evidence>
<dbReference type="Proteomes" id="UP000472271">
    <property type="component" value="Chromosome 19"/>
</dbReference>
<evidence type="ECO:0000313" key="3">
    <source>
        <dbReference type="Ensembl" id="ENSSORP00005008683.1"/>
    </source>
</evidence>